<dbReference type="RefSeq" id="WP_201663888.1">
    <property type="nucleotide sequence ID" value="NZ_JAEQNC010000022.1"/>
</dbReference>
<dbReference type="SUPFAM" id="SSF48452">
    <property type="entry name" value="TPR-like"/>
    <property type="match status" value="1"/>
</dbReference>
<sequence length="612" mass="67685">MERRLVTILAADAVGYSRLVGKDEDAALALFRQCAAIIAERVRLHNGRVFGGAGDSVVAEFQSPVEAVRCAVEIQDQLAQMEGSLAEDRRMLFRVGLNLGDAVVEHDNLLGDAVNVAARLEGLSEPGGICVSGSLYEQVKHLPNLSFHNLGTRKLKNIPVPVHAYSVSSASYGGMRKRVPRWMWVAAAALPVFVTFPIWWTHVPDVDIKASTGAKLSSASQPSIAVLPLANVSGNPSQEYFSDGITNDITSDLSKFSGLLVIANNSSATFKGKPAKVQDIGSALGARYVLEGTVQKTPERLRINVQLIDAAAGYHVWAERYDRVLGDTFVVQEDITKNIVTALAVKVTAAEEQRSSRKLTKSMDAYDYYLKGKQIWADPKKVTPEGNEEARRLFERAIALDPTYSAAYAELSYVYVREYQNGWSADGTASLEKAEKFAEQALQLSDDFASHWYLAIVAWNRGNFDKSFHEYETARKINPNDPDLAADMAEALIYGGQAERAIAQIKDAMVRNPDFPYWYWWNLGRAYYMAGRYNEAIDAIGRINSPPNDVRLITAASEAQLGNIASAKAIMAEFSKNDPEWSIEKSAGYYYRFDGDRQHWTDGLRKAGLREK</sequence>
<organism evidence="3 4">
    <name type="scientific">Rhizobium setariae</name>
    <dbReference type="NCBI Taxonomy" id="2801340"/>
    <lineage>
        <taxon>Bacteria</taxon>
        <taxon>Pseudomonadati</taxon>
        <taxon>Pseudomonadota</taxon>
        <taxon>Alphaproteobacteria</taxon>
        <taxon>Hyphomicrobiales</taxon>
        <taxon>Rhizobiaceae</taxon>
        <taxon>Rhizobium/Agrobacterium group</taxon>
        <taxon>Rhizobium</taxon>
    </lineage>
</organism>
<keyword evidence="1" id="KW-0812">Transmembrane</keyword>
<evidence type="ECO:0000313" key="3">
    <source>
        <dbReference type="EMBL" id="MBL0375340.1"/>
    </source>
</evidence>
<protein>
    <submittedName>
        <fullName evidence="3">Adenylate/guanylate cyclase domain-containing protein</fullName>
    </submittedName>
</protein>
<dbReference type="PANTHER" id="PTHR43081:SF19">
    <property type="entry name" value="PH-SENSITIVE ADENYLATE CYCLASE RV1264"/>
    <property type="match status" value="1"/>
</dbReference>
<evidence type="ECO:0000259" key="2">
    <source>
        <dbReference type="PROSITE" id="PS50125"/>
    </source>
</evidence>
<dbReference type="InterPro" id="IPR019734">
    <property type="entry name" value="TPR_rpt"/>
</dbReference>
<dbReference type="CDD" id="cd07302">
    <property type="entry name" value="CHD"/>
    <property type="match status" value="1"/>
</dbReference>
<keyword evidence="1" id="KW-1133">Transmembrane helix</keyword>
<keyword evidence="4" id="KW-1185">Reference proteome</keyword>
<dbReference type="SUPFAM" id="SSF55073">
    <property type="entry name" value="Nucleotide cyclase"/>
    <property type="match status" value="1"/>
</dbReference>
<dbReference type="PROSITE" id="PS50125">
    <property type="entry name" value="GUANYLATE_CYCLASE_2"/>
    <property type="match status" value="1"/>
</dbReference>
<dbReference type="EMBL" id="JAEQNC010000022">
    <property type="protein sequence ID" value="MBL0375340.1"/>
    <property type="molecule type" value="Genomic_DNA"/>
</dbReference>
<keyword evidence="1" id="KW-0472">Membrane</keyword>
<accession>A0A936YRC7</accession>
<gene>
    <name evidence="3" type="ORF">JJB09_25315</name>
</gene>
<dbReference type="SMART" id="SM00028">
    <property type="entry name" value="TPR"/>
    <property type="match status" value="3"/>
</dbReference>
<evidence type="ECO:0000313" key="4">
    <source>
        <dbReference type="Proteomes" id="UP000633219"/>
    </source>
</evidence>
<dbReference type="GO" id="GO:0004016">
    <property type="term" value="F:adenylate cyclase activity"/>
    <property type="evidence" value="ECO:0007669"/>
    <property type="project" value="UniProtKB-ARBA"/>
</dbReference>
<dbReference type="GO" id="GO:0006171">
    <property type="term" value="P:cAMP biosynthetic process"/>
    <property type="evidence" value="ECO:0007669"/>
    <property type="project" value="TreeGrafter"/>
</dbReference>
<dbReference type="Gene3D" id="3.40.50.10070">
    <property type="entry name" value="TolB, N-terminal domain"/>
    <property type="match status" value="1"/>
</dbReference>
<dbReference type="InterPro" id="IPR011990">
    <property type="entry name" value="TPR-like_helical_dom_sf"/>
</dbReference>
<evidence type="ECO:0000256" key="1">
    <source>
        <dbReference type="SAM" id="Phobius"/>
    </source>
</evidence>
<dbReference type="Proteomes" id="UP000633219">
    <property type="component" value="Unassembled WGS sequence"/>
</dbReference>
<feature type="domain" description="Guanylate cyclase" evidence="2">
    <location>
        <begin position="7"/>
        <end position="121"/>
    </location>
</feature>
<reference evidence="3" key="1">
    <citation type="submission" date="2021-01" db="EMBL/GenBank/DDBJ databases">
        <title>Rhizobium sp. strain KVB221 16S ribosomal RNA gene Genome sequencing and assembly.</title>
        <authorList>
            <person name="Kang M."/>
        </authorList>
    </citation>
    <scope>NUCLEOTIDE SEQUENCE</scope>
    <source>
        <strain evidence="3">KVB221</strain>
    </source>
</reference>
<dbReference type="GO" id="GO:0035556">
    <property type="term" value="P:intracellular signal transduction"/>
    <property type="evidence" value="ECO:0007669"/>
    <property type="project" value="InterPro"/>
</dbReference>
<dbReference type="Pfam" id="PF14559">
    <property type="entry name" value="TPR_19"/>
    <property type="match status" value="1"/>
</dbReference>
<dbReference type="InterPro" id="IPR029787">
    <property type="entry name" value="Nucleotide_cyclase"/>
</dbReference>
<comment type="caution">
    <text evidence="3">The sequence shown here is derived from an EMBL/GenBank/DDBJ whole genome shotgun (WGS) entry which is preliminary data.</text>
</comment>
<name>A0A936YRC7_9HYPH</name>
<dbReference type="Pfam" id="PF00211">
    <property type="entry name" value="Guanylate_cyc"/>
    <property type="match status" value="1"/>
</dbReference>
<dbReference type="Gene3D" id="1.25.40.10">
    <property type="entry name" value="Tetratricopeptide repeat domain"/>
    <property type="match status" value="1"/>
</dbReference>
<dbReference type="InterPro" id="IPR001054">
    <property type="entry name" value="A/G_cyclase"/>
</dbReference>
<dbReference type="AlphaFoldDB" id="A0A936YRC7"/>
<proteinExistence type="predicted"/>
<feature type="transmembrane region" description="Helical" evidence="1">
    <location>
        <begin position="182"/>
        <end position="200"/>
    </location>
</feature>
<dbReference type="InterPro" id="IPR050697">
    <property type="entry name" value="Adenylyl/Guanylyl_Cyclase_3/4"/>
</dbReference>
<dbReference type="PANTHER" id="PTHR43081">
    <property type="entry name" value="ADENYLATE CYCLASE, TERMINAL-DIFFERENTIATION SPECIFIC-RELATED"/>
    <property type="match status" value="1"/>
</dbReference>
<dbReference type="Gene3D" id="3.30.70.1230">
    <property type="entry name" value="Nucleotide cyclase"/>
    <property type="match status" value="1"/>
</dbReference>